<reference evidence="6 7" key="1">
    <citation type="submission" date="2018-07" db="EMBL/GenBank/DDBJ databases">
        <title>Genomic Encyclopedia of Type Strains, Phase IV (KMG-IV): sequencing the most valuable type-strain genomes for metagenomic binning, comparative biology and taxonomic classification.</title>
        <authorList>
            <person name="Goeker M."/>
        </authorList>
    </citation>
    <scope>NUCLEOTIDE SEQUENCE [LARGE SCALE GENOMIC DNA]</scope>
    <source>
        <strain evidence="6 7">DSM 21634</strain>
    </source>
</reference>
<dbReference type="Proteomes" id="UP000252884">
    <property type="component" value="Unassembled WGS sequence"/>
</dbReference>
<dbReference type="InterPro" id="IPR018653">
    <property type="entry name" value="ScfR_C"/>
</dbReference>
<dbReference type="CDD" id="cd00093">
    <property type="entry name" value="HTH_XRE"/>
    <property type="match status" value="1"/>
</dbReference>
<dbReference type="SMART" id="SM00530">
    <property type="entry name" value="HTH_XRE"/>
    <property type="match status" value="1"/>
</dbReference>
<evidence type="ECO:0000256" key="4">
    <source>
        <dbReference type="ARBA" id="ARBA00023163"/>
    </source>
</evidence>
<dbReference type="PROSITE" id="PS50943">
    <property type="entry name" value="HTH_CROC1"/>
    <property type="match status" value="1"/>
</dbReference>
<keyword evidence="4" id="KW-0804">Transcription</keyword>
<dbReference type="RefSeq" id="WP_211333141.1">
    <property type="nucleotide sequence ID" value="NZ_QPJK01000014.1"/>
</dbReference>
<evidence type="ECO:0000256" key="1">
    <source>
        <dbReference type="ARBA" id="ARBA00007227"/>
    </source>
</evidence>
<proteinExistence type="inferred from homology"/>
<dbReference type="PANTHER" id="PTHR46797">
    <property type="entry name" value="HTH-TYPE TRANSCRIPTIONAL REGULATOR"/>
    <property type="match status" value="1"/>
</dbReference>
<gene>
    <name evidence="6" type="ORF">DES41_11413</name>
</gene>
<keyword evidence="2" id="KW-0805">Transcription regulation</keyword>
<protein>
    <recommendedName>
        <fullName evidence="5">HTH cro/C1-type domain-containing protein</fullName>
    </recommendedName>
</protein>
<sequence length="481" mass="53002">MAKAFMGVHLKTLREQRGLTQAALAQALKVSSSYLNQIENNQRPLTVNVLLRLQSAFGIDLQLFSEDAQTRQLAELRAVLAEGPDAGNVPQAEAQMLAQQLPAVSKAILALHKRVRSAEERLGLIAESSDGDRSAASTPLQPYEEVREFFYARHQHQALLDERAEQVYAQLQDSFPPPRTPTAGNLFAALEQRLRRMHGVAVRSGPGSSMAEQPLRSFDPASRTITLAAGLSAAQQSFQLGVQLAFFEMGPMIDTFIQANEFSTGEARSLARIGFANHFAGALVLPNRIFQESAEELRYDIDLLCERFGVGFETVGHRLSTMRHPHAQSIPFFFVRVDRAGNMSKRQSSADFHFSRTGGTCPLWNVYEAFSQPGKILTQLARMPDGRTYLWIARTVEHRRGGYGAPHRIFSVALGCDVRHANRLVYGDGLVADAADRAVPIGSGCKVCDRENCVQRAFPAMGRPLSIDPNARRFAPYAPAG</sequence>
<keyword evidence="7" id="KW-1185">Reference proteome</keyword>
<feature type="domain" description="HTH cro/C1-type" evidence="5">
    <location>
        <begin position="10"/>
        <end position="64"/>
    </location>
</feature>
<dbReference type="Pfam" id="PF06114">
    <property type="entry name" value="Peptidase_M78"/>
    <property type="match status" value="1"/>
</dbReference>
<dbReference type="Pfam" id="PF09856">
    <property type="entry name" value="ScfRs"/>
    <property type="match status" value="1"/>
</dbReference>
<comment type="caution">
    <text evidence="6">The sequence shown here is derived from an EMBL/GenBank/DDBJ whole genome shotgun (WGS) entry which is preliminary data.</text>
</comment>
<dbReference type="Gene3D" id="1.10.260.40">
    <property type="entry name" value="lambda repressor-like DNA-binding domains"/>
    <property type="match status" value="1"/>
</dbReference>
<evidence type="ECO:0000256" key="3">
    <source>
        <dbReference type="ARBA" id="ARBA00023125"/>
    </source>
</evidence>
<dbReference type="InterPro" id="IPR010982">
    <property type="entry name" value="Lambda_DNA-bd_dom_sf"/>
</dbReference>
<dbReference type="AlphaFoldDB" id="A0A368X9R6"/>
<comment type="similarity">
    <text evidence="1">Belongs to the short-chain fatty acyl-CoA assimilation regulator (ScfR) family.</text>
</comment>
<dbReference type="InterPro" id="IPR001387">
    <property type="entry name" value="Cro/C1-type_HTH"/>
</dbReference>
<evidence type="ECO:0000259" key="5">
    <source>
        <dbReference type="PROSITE" id="PS50943"/>
    </source>
</evidence>
<accession>A0A368X9R6</accession>
<dbReference type="InterPro" id="IPR010359">
    <property type="entry name" value="IrrE_HExxH"/>
</dbReference>
<dbReference type="Pfam" id="PF01381">
    <property type="entry name" value="HTH_3"/>
    <property type="match status" value="1"/>
</dbReference>
<dbReference type="InterPro" id="IPR026281">
    <property type="entry name" value="HTH_RamB"/>
</dbReference>
<dbReference type="PANTHER" id="PTHR46797:SF23">
    <property type="entry name" value="HTH-TYPE TRANSCRIPTIONAL REGULATOR SUTR"/>
    <property type="match status" value="1"/>
</dbReference>
<keyword evidence="3" id="KW-0238">DNA-binding</keyword>
<evidence type="ECO:0000256" key="2">
    <source>
        <dbReference type="ARBA" id="ARBA00023015"/>
    </source>
</evidence>
<evidence type="ECO:0000313" key="6">
    <source>
        <dbReference type="EMBL" id="RCW64701.1"/>
    </source>
</evidence>
<dbReference type="SUPFAM" id="SSF47413">
    <property type="entry name" value="lambda repressor-like DNA-binding domains"/>
    <property type="match status" value="1"/>
</dbReference>
<dbReference type="GO" id="GO:0003700">
    <property type="term" value="F:DNA-binding transcription factor activity"/>
    <property type="evidence" value="ECO:0007669"/>
    <property type="project" value="TreeGrafter"/>
</dbReference>
<dbReference type="InterPro" id="IPR050807">
    <property type="entry name" value="TransReg_Diox_bact_type"/>
</dbReference>
<evidence type="ECO:0000313" key="7">
    <source>
        <dbReference type="Proteomes" id="UP000252884"/>
    </source>
</evidence>
<name>A0A368X9R6_9BURK</name>
<dbReference type="EMBL" id="QPJK01000014">
    <property type="protein sequence ID" value="RCW64701.1"/>
    <property type="molecule type" value="Genomic_DNA"/>
</dbReference>
<organism evidence="6 7">
    <name type="scientific">Pseudorhodoferax soli</name>
    <dbReference type="NCBI Taxonomy" id="545864"/>
    <lineage>
        <taxon>Bacteria</taxon>
        <taxon>Pseudomonadati</taxon>
        <taxon>Pseudomonadota</taxon>
        <taxon>Betaproteobacteria</taxon>
        <taxon>Burkholderiales</taxon>
        <taxon>Comamonadaceae</taxon>
    </lineage>
</organism>
<dbReference type="GO" id="GO:0005829">
    <property type="term" value="C:cytosol"/>
    <property type="evidence" value="ECO:0007669"/>
    <property type="project" value="TreeGrafter"/>
</dbReference>
<dbReference type="GO" id="GO:0003677">
    <property type="term" value="F:DNA binding"/>
    <property type="evidence" value="ECO:0007669"/>
    <property type="project" value="UniProtKB-KW"/>
</dbReference>
<dbReference type="PIRSF" id="PIRSF019251">
    <property type="entry name" value="Rv0465c"/>
    <property type="match status" value="1"/>
</dbReference>